<feature type="compositionally biased region" description="Low complexity" evidence="1">
    <location>
        <begin position="66"/>
        <end position="78"/>
    </location>
</feature>
<sequence length="85" mass="9434">SQHFCIYKCIKENFNNQSATQPLHLSLRKPPEGEITVTMLKVALVLGCLLSLIMAKPMEHQRFARSSSGSNSDEGSNDQTEIISI</sequence>
<keyword evidence="2" id="KW-0812">Transmembrane</keyword>
<evidence type="ECO:0000256" key="1">
    <source>
        <dbReference type="SAM" id="MobiDB-lite"/>
    </source>
</evidence>
<dbReference type="Proteomes" id="UP001345963">
    <property type="component" value="Unassembled WGS sequence"/>
</dbReference>
<evidence type="ECO:0000256" key="2">
    <source>
        <dbReference type="SAM" id="Phobius"/>
    </source>
</evidence>
<feature type="transmembrane region" description="Helical" evidence="2">
    <location>
        <begin position="35"/>
        <end position="55"/>
    </location>
</feature>
<keyword evidence="2" id="KW-1133">Transmembrane helix</keyword>
<feature type="region of interest" description="Disordered" evidence="1">
    <location>
        <begin position="63"/>
        <end position="85"/>
    </location>
</feature>
<keyword evidence="4" id="KW-1185">Reference proteome</keyword>
<reference evidence="3 4" key="1">
    <citation type="submission" date="2021-07" db="EMBL/GenBank/DDBJ databases">
        <authorList>
            <person name="Palmer J.M."/>
        </authorList>
    </citation>
    <scope>NUCLEOTIDE SEQUENCE [LARGE SCALE GENOMIC DNA]</scope>
    <source>
        <strain evidence="3 4">AT_MEX2019</strain>
        <tissue evidence="3">Muscle</tissue>
    </source>
</reference>
<feature type="non-terminal residue" evidence="3">
    <location>
        <position position="1"/>
    </location>
</feature>
<evidence type="ECO:0000313" key="3">
    <source>
        <dbReference type="EMBL" id="MED6250075.1"/>
    </source>
</evidence>
<protein>
    <submittedName>
        <fullName evidence="3">Uncharacterized protein</fullName>
    </submittedName>
</protein>
<accession>A0ABU7BKI6</accession>
<name>A0ABU7BKI6_9TELE</name>
<organism evidence="3 4">
    <name type="scientific">Ataeniobius toweri</name>
    <dbReference type="NCBI Taxonomy" id="208326"/>
    <lineage>
        <taxon>Eukaryota</taxon>
        <taxon>Metazoa</taxon>
        <taxon>Chordata</taxon>
        <taxon>Craniata</taxon>
        <taxon>Vertebrata</taxon>
        <taxon>Euteleostomi</taxon>
        <taxon>Actinopterygii</taxon>
        <taxon>Neopterygii</taxon>
        <taxon>Teleostei</taxon>
        <taxon>Neoteleostei</taxon>
        <taxon>Acanthomorphata</taxon>
        <taxon>Ovalentaria</taxon>
        <taxon>Atherinomorphae</taxon>
        <taxon>Cyprinodontiformes</taxon>
        <taxon>Goodeidae</taxon>
        <taxon>Ataeniobius</taxon>
    </lineage>
</organism>
<keyword evidence="2" id="KW-0472">Membrane</keyword>
<proteinExistence type="predicted"/>
<evidence type="ECO:0000313" key="4">
    <source>
        <dbReference type="Proteomes" id="UP001345963"/>
    </source>
</evidence>
<dbReference type="EMBL" id="JAHUTI010054670">
    <property type="protein sequence ID" value="MED6250075.1"/>
    <property type="molecule type" value="Genomic_DNA"/>
</dbReference>
<gene>
    <name evidence="3" type="ORF">ATANTOWER_024322</name>
</gene>
<comment type="caution">
    <text evidence="3">The sequence shown here is derived from an EMBL/GenBank/DDBJ whole genome shotgun (WGS) entry which is preliminary data.</text>
</comment>